<reference evidence="4 5" key="1">
    <citation type="submission" date="2020-07" db="EMBL/GenBank/DDBJ databases">
        <title>Sequencing the genomes of 1000 actinobacteria strains.</title>
        <authorList>
            <person name="Klenk H.-P."/>
        </authorList>
    </citation>
    <scope>NUCLEOTIDE SEQUENCE [LARGE SCALE GENOMIC DNA]</scope>
    <source>
        <strain evidence="4 5">CXB654</strain>
    </source>
</reference>
<protein>
    <submittedName>
        <fullName evidence="4">Putative dehydrogenase</fullName>
    </submittedName>
</protein>
<dbReference type="Proteomes" id="UP000589036">
    <property type="component" value="Unassembled WGS sequence"/>
</dbReference>
<dbReference type="Pfam" id="PF22725">
    <property type="entry name" value="GFO_IDH_MocA_C3"/>
    <property type="match status" value="1"/>
</dbReference>
<dbReference type="EMBL" id="JACCCC010000001">
    <property type="protein sequence ID" value="NYE48217.1"/>
    <property type="molecule type" value="Genomic_DNA"/>
</dbReference>
<comment type="caution">
    <text evidence="4">The sequence shown here is derived from an EMBL/GenBank/DDBJ whole genome shotgun (WGS) entry which is preliminary data.</text>
</comment>
<organism evidence="4 5">
    <name type="scientific">Spinactinospora alkalitolerans</name>
    <dbReference type="NCBI Taxonomy" id="687207"/>
    <lineage>
        <taxon>Bacteria</taxon>
        <taxon>Bacillati</taxon>
        <taxon>Actinomycetota</taxon>
        <taxon>Actinomycetes</taxon>
        <taxon>Streptosporangiales</taxon>
        <taxon>Nocardiopsidaceae</taxon>
        <taxon>Spinactinospora</taxon>
    </lineage>
</organism>
<dbReference type="InterPro" id="IPR050463">
    <property type="entry name" value="Gfo/Idh/MocA_oxidrdct_glycsds"/>
</dbReference>
<dbReference type="GO" id="GO:0016491">
    <property type="term" value="F:oxidoreductase activity"/>
    <property type="evidence" value="ECO:0007669"/>
    <property type="project" value="UniProtKB-KW"/>
</dbReference>
<evidence type="ECO:0000259" key="3">
    <source>
        <dbReference type="Pfam" id="PF22725"/>
    </source>
</evidence>
<evidence type="ECO:0000259" key="2">
    <source>
        <dbReference type="Pfam" id="PF01408"/>
    </source>
</evidence>
<dbReference type="SUPFAM" id="SSF51735">
    <property type="entry name" value="NAD(P)-binding Rossmann-fold domains"/>
    <property type="match status" value="1"/>
</dbReference>
<accession>A0A852TY67</accession>
<evidence type="ECO:0000313" key="5">
    <source>
        <dbReference type="Proteomes" id="UP000589036"/>
    </source>
</evidence>
<dbReference type="InterPro" id="IPR000683">
    <property type="entry name" value="Gfo/Idh/MocA-like_OxRdtase_N"/>
</dbReference>
<dbReference type="Gene3D" id="3.30.360.10">
    <property type="entry name" value="Dihydrodipicolinate Reductase, domain 2"/>
    <property type="match status" value="1"/>
</dbReference>
<sequence length="382" mass="40239">MGVSHTTESNAPSNRGADRLNNGYRAAVIGTGFMGRVHARAIRVAGGRVVGVAASTPEKARDALGPLGAERAFTDTAELMASDDVDVIHVCTPNHLHAPLSLAAIAAGKHVVCEKPLSTDAATAARMAEAAAGAHRVATVPFVYRFHPMVREAREQVRSGAVGRLALAHGSYLQDWLLRPGDDNWRVDADLGGATRAFGDIGSHWCDLLEFVTGDRITRLSAQTSTVNGSRGTGAGRPVDTEDLATLQFATRGGLIGASVISQVSAGRKNRLLLEISGSEMTLSFDQEQPELLWQGGRERSGLLVRDPETLSPAAGRLARVPAGHAQGYQDCFDAFIADTRDAIAGAAPDGLPTFTDGLRAAHLAEAVLTSAREQAWVEVGE</sequence>
<dbReference type="SUPFAM" id="SSF55347">
    <property type="entry name" value="Glyceraldehyde-3-phosphate dehydrogenase-like, C-terminal domain"/>
    <property type="match status" value="1"/>
</dbReference>
<dbReference type="PANTHER" id="PTHR43818:SF11">
    <property type="entry name" value="BCDNA.GH03377"/>
    <property type="match status" value="1"/>
</dbReference>
<evidence type="ECO:0000313" key="4">
    <source>
        <dbReference type="EMBL" id="NYE48217.1"/>
    </source>
</evidence>
<dbReference type="PANTHER" id="PTHR43818">
    <property type="entry name" value="BCDNA.GH03377"/>
    <property type="match status" value="1"/>
</dbReference>
<dbReference type="Pfam" id="PF01408">
    <property type="entry name" value="GFO_IDH_MocA"/>
    <property type="match status" value="1"/>
</dbReference>
<feature type="domain" description="Gfo/Idh/MocA-like oxidoreductase N-terminal" evidence="2">
    <location>
        <begin position="25"/>
        <end position="140"/>
    </location>
</feature>
<proteinExistence type="predicted"/>
<gene>
    <name evidence="4" type="ORF">HDA32_003337</name>
</gene>
<keyword evidence="1" id="KW-0560">Oxidoreductase</keyword>
<dbReference type="AlphaFoldDB" id="A0A852TY67"/>
<keyword evidence="5" id="KW-1185">Reference proteome</keyword>
<feature type="domain" description="GFO/IDH/MocA-like oxidoreductase" evidence="3">
    <location>
        <begin position="150"/>
        <end position="283"/>
    </location>
</feature>
<dbReference type="Gene3D" id="3.40.50.720">
    <property type="entry name" value="NAD(P)-binding Rossmann-like Domain"/>
    <property type="match status" value="1"/>
</dbReference>
<evidence type="ECO:0000256" key="1">
    <source>
        <dbReference type="ARBA" id="ARBA00023002"/>
    </source>
</evidence>
<name>A0A852TY67_9ACTN</name>
<dbReference type="GO" id="GO:0000166">
    <property type="term" value="F:nucleotide binding"/>
    <property type="evidence" value="ECO:0007669"/>
    <property type="project" value="InterPro"/>
</dbReference>
<dbReference type="InterPro" id="IPR036291">
    <property type="entry name" value="NAD(P)-bd_dom_sf"/>
</dbReference>
<dbReference type="InterPro" id="IPR055170">
    <property type="entry name" value="GFO_IDH_MocA-like_dom"/>
</dbReference>